<feature type="transmembrane region" description="Helical" evidence="14">
    <location>
        <begin position="58"/>
        <end position="77"/>
    </location>
</feature>
<dbReference type="InterPro" id="IPR008915">
    <property type="entry name" value="Peptidase_M50"/>
</dbReference>
<dbReference type="AlphaFoldDB" id="A0A8J3BEQ8"/>
<comment type="subcellular location">
    <subcellularLocation>
        <location evidence="1 14">Cell membrane</location>
        <topology evidence="1 14">Multi-pass membrane protein</topology>
    </subcellularLocation>
</comment>
<dbReference type="PANTHER" id="PTHR39188">
    <property type="entry name" value="MEMBRANE-ASSOCIATED ZINC METALLOPROTEASE M50B"/>
    <property type="match status" value="1"/>
</dbReference>
<keyword evidence="12" id="KW-0129">CBS domain</keyword>
<dbReference type="Pfam" id="PF02163">
    <property type="entry name" value="Peptidase_M50"/>
    <property type="match status" value="1"/>
</dbReference>
<comment type="caution">
    <text evidence="18">The sequence shown here is derived from an EMBL/GenBank/DDBJ whole genome shotgun (WGS) entry which is preliminary data.</text>
</comment>
<keyword evidence="3 14" id="KW-1003">Cell membrane</keyword>
<evidence type="ECO:0000256" key="12">
    <source>
        <dbReference type="ARBA" id="ARBA00023122"/>
    </source>
</evidence>
<evidence type="ECO:0000256" key="3">
    <source>
        <dbReference type="ARBA" id="ARBA00022475"/>
    </source>
</evidence>
<protein>
    <recommendedName>
        <fullName evidence="14">Zinc metalloprotease</fullName>
    </recommendedName>
</protein>
<keyword evidence="19" id="KW-1185">Reference proteome</keyword>
<evidence type="ECO:0000256" key="10">
    <source>
        <dbReference type="ARBA" id="ARBA00022989"/>
    </source>
</evidence>
<feature type="transmembrane region" description="Helical" evidence="14">
    <location>
        <begin position="226"/>
        <end position="244"/>
    </location>
</feature>
<dbReference type="GO" id="GO:0005886">
    <property type="term" value="C:plasma membrane"/>
    <property type="evidence" value="ECO:0007669"/>
    <property type="project" value="UniProtKB-SubCell"/>
</dbReference>
<evidence type="ECO:0000256" key="7">
    <source>
        <dbReference type="ARBA" id="ARBA00022737"/>
    </source>
</evidence>
<keyword evidence="5 14" id="KW-0812">Transmembrane</keyword>
<reference evidence="18" key="2">
    <citation type="submission" date="2020-09" db="EMBL/GenBank/DDBJ databases">
        <authorList>
            <person name="Sun Q."/>
            <person name="Ohkuma M."/>
        </authorList>
    </citation>
    <scope>NUCLEOTIDE SEQUENCE</scope>
    <source>
        <strain evidence="18">JCM 3090</strain>
    </source>
</reference>
<feature type="transmembrane region" description="Helical" evidence="14">
    <location>
        <begin position="118"/>
        <end position="143"/>
    </location>
</feature>
<dbReference type="GO" id="GO:0046872">
    <property type="term" value="F:metal ion binding"/>
    <property type="evidence" value="ECO:0007669"/>
    <property type="project" value="UniProtKB-UniRule"/>
</dbReference>
<evidence type="ECO:0000256" key="11">
    <source>
        <dbReference type="ARBA" id="ARBA00023049"/>
    </source>
</evidence>
<keyword evidence="9 14" id="KW-0862">Zinc</keyword>
<keyword evidence="7" id="KW-0677">Repeat</keyword>
<feature type="binding site" evidence="16">
    <location>
        <position position="82"/>
    </location>
    <ligand>
        <name>Zn(2+)</name>
        <dbReference type="ChEBI" id="CHEBI:29105"/>
        <note>catalytic</note>
    </ligand>
</feature>
<feature type="domain" description="Peptidase M50" evidence="17">
    <location>
        <begin position="67"/>
        <end position="140"/>
    </location>
</feature>
<feature type="binding site" evidence="16">
    <location>
        <position position="178"/>
    </location>
    <ligand>
        <name>Zn(2+)</name>
        <dbReference type="ChEBI" id="CHEBI:29105"/>
        <note>catalytic</note>
    </ligand>
</feature>
<evidence type="ECO:0000256" key="2">
    <source>
        <dbReference type="ARBA" id="ARBA00007931"/>
    </source>
</evidence>
<dbReference type="GO" id="GO:0008237">
    <property type="term" value="F:metallopeptidase activity"/>
    <property type="evidence" value="ECO:0007669"/>
    <property type="project" value="UniProtKB-UniRule"/>
</dbReference>
<feature type="active site" evidence="15">
    <location>
        <position position="79"/>
    </location>
</feature>
<evidence type="ECO:0000256" key="9">
    <source>
        <dbReference type="ARBA" id="ARBA00022833"/>
    </source>
</evidence>
<feature type="transmembrane region" description="Helical" evidence="14">
    <location>
        <begin position="198"/>
        <end position="220"/>
    </location>
</feature>
<evidence type="ECO:0000313" key="19">
    <source>
        <dbReference type="Proteomes" id="UP000649739"/>
    </source>
</evidence>
<dbReference type="RefSeq" id="WP_189171257.1">
    <property type="nucleotide sequence ID" value="NZ_BMQB01000008.1"/>
</dbReference>
<dbReference type="InterPro" id="IPR016483">
    <property type="entry name" value="UCP006404_Pept_M50_CBS"/>
</dbReference>
<name>A0A8J3BEQ8_9ACTN</name>
<dbReference type="EMBL" id="BMQB01000008">
    <property type="protein sequence ID" value="GGK02010.1"/>
    <property type="molecule type" value="Genomic_DNA"/>
</dbReference>
<feature type="binding site" evidence="16">
    <location>
        <position position="78"/>
    </location>
    <ligand>
        <name>Zn(2+)</name>
        <dbReference type="ChEBI" id="CHEBI:29105"/>
        <note>catalytic</note>
    </ligand>
</feature>
<keyword evidence="10 14" id="KW-1133">Transmembrane helix</keyword>
<evidence type="ECO:0000256" key="14">
    <source>
        <dbReference type="PIRNR" id="PIRNR006404"/>
    </source>
</evidence>
<comment type="cofactor">
    <cofactor evidence="14 16">
        <name>Zn(2+)</name>
        <dbReference type="ChEBI" id="CHEBI:29105"/>
    </cofactor>
    <text evidence="14 16">Binds 1 zinc ion per subunit.</text>
</comment>
<keyword evidence="8 14" id="KW-0378">Hydrolase</keyword>
<keyword evidence="6 14" id="KW-0479">Metal-binding</keyword>
<evidence type="ECO:0000256" key="16">
    <source>
        <dbReference type="PIRSR" id="PIRSR006404-2"/>
    </source>
</evidence>
<feature type="transmembrane region" description="Helical" evidence="14">
    <location>
        <begin position="155"/>
        <end position="177"/>
    </location>
</feature>
<evidence type="ECO:0000256" key="13">
    <source>
        <dbReference type="ARBA" id="ARBA00023136"/>
    </source>
</evidence>
<organism evidence="18 19">
    <name type="scientific">Pilimelia anulata</name>
    <dbReference type="NCBI Taxonomy" id="53371"/>
    <lineage>
        <taxon>Bacteria</taxon>
        <taxon>Bacillati</taxon>
        <taxon>Actinomycetota</taxon>
        <taxon>Actinomycetes</taxon>
        <taxon>Micromonosporales</taxon>
        <taxon>Micromonosporaceae</taxon>
        <taxon>Pilimelia</taxon>
    </lineage>
</organism>
<evidence type="ECO:0000313" key="18">
    <source>
        <dbReference type="EMBL" id="GGK02010.1"/>
    </source>
</evidence>
<dbReference type="GO" id="GO:0006508">
    <property type="term" value="P:proteolysis"/>
    <property type="evidence" value="ECO:0007669"/>
    <property type="project" value="UniProtKB-KW"/>
</dbReference>
<evidence type="ECO:0000256" key="1">
    <source>
        <dbReference type="ARBA" id="ARBA00004651"/>
    </source>
</evidence>
<evidence type="ECO:0000259" key="17">
    <source>
        <dbReference type="Pfam" id="PF02163"/>
    </source>
</evidence>
<feature type="transmembrane region" description="Helical" evidence="14">
    <location>
        <begin position="34"/>
        <end position="52"/>
    </location>
</feature>
<comment type="similarity">
    <text evidence="2 14">Belongs to the peptidase M50B family.</text>
</comment>
<sequence length="383" mass="38706">MTAVPPPTAPGDARRPGIPLGRLAGAPVRLQPSALAFAGLVALAYGPVVTVSGGHDTGVGYVIAGCFVVLLFLSVLLHELGHALVARHHGIGVRGITLELLGGYTELDRPAPRPGVELSVAAAGPVVSLLLGAVASLVATLIPATGTNLDIVDTVVGQVAASNLIVGVFNSLPGLPLDGGRMLAAALWRGTGDRRRGILVAGWIGRGLALATAVAALLLFQLGFHSFFGLAFALLLVMTLWQGAGQAIRAARGPVGEGLAALAAPLATVPAGTSLADAQRQLADSGHPDAVLAVLDPEGRVSAIVDEAAAAAVPAERRPGLDVAAVARALSAMPALPDHLPPAELRRAVASNPAALYLVTSGEDVCGVLRAATLSDWLDSQRK</sequence>
<gene>
    <name evidence="18" type="ORF">GCM10010123_34950</name>
</gene>
<dbReference type="Proteomes" id="UP000649739">
    <property type="component" value="Unassembled WGS sequence"/>
</dbReference>
<keyword evidence="13 14" id="KW-0472">Membrane</keyword>
<accession>A0A8J3BEQ8</accession>
<dbReference type="PIRSF" id="PIRSF006404">
    <property type="entry name" value="UCP006404_Pept_M50_CBS"/>
    <property type="match status" value="1"/>
</dbReference>
<keyword evidence="11 14" id="KW-0482">Metalloprotease</keyword>
<evidence type="ECO:0000256" key="4">
    <source>
        <dbReference type="ARBA" id="ARBA00022670"/>
    </source>
</evidence>
<reference evidence="18" key="1">
    <citation type="journal article" date="2014" name="Int. J. Syst. Evol. Microbiol.">
        <title>Complete genome sequence of Corynebacterium casei LMG S-19264T (=DSM 44701T), isolated from a smear-ripened cheese.</title>
        <authorList>
            <consortium name="US DOE Joint Genome Institute (JGI-PGF)"/>
            <person name="Walter F."/>
            <person name="Albersmeier A."/>
            <person name="Kalinowski J."/>
            <person name="Ruckert C."/>
        </authorList>
    </citation>
    <scope>NUCLEOTIDE SEQUENCE</scope>
    <source>
        <strain evidence="18">JCM 3090</strain>
    </source>
</reference>
<evidence type="ECO:0000256" key="6">
    <source>
        <dbReference type="ARBA" id="ARBA00022723"/>
    </source>
</evidence>
<evidence type="ECO:0000256" key="15">
    <source>
        <dbReference type="PIRSR" id="PIRSR006404-1"/>
    </source>
</evidence>
<dbReference type="PANTHER" id="PTHR39188:SF3">
    <property type="entry name" value="STAGE IV SPORULATION PROTEIN FB"/>
    <property type="match status" value="1"/>
</dbReference>
<proteinExistence type="inferred from homology"/>
<keyword evidence="4 14" id="KW-0645">Protease</keyword>
<evidence type="ECO:0000256" key="5">
    <source>
        <dbReference type="ARBA" id="ARBA00022692"/>
    </source>
</evidence>
<evidence type="ECO:0000256" key="8">
    <source>
        <dbReference type="ARBA" id="ARBA00022801"/>
    </source>
</evidence>